<evidence type="ECO:0000313" key="4">
    <source>
        <dbReference type="RefSeq" id="XP_068080840.1"/>
    </source>
</evidence>
<name>R4GEN3_DANRE</name>
<reference evidence="3 4" key="3">
    <citation type="submission" date="2025-04" db="UniProtKB">
        <authorList>
            <consortium name="RefSeq"/>
        </authorList>
    </citation>
    <scope>IDENTIFICATION</scope>
    <source>
        <strain evidence="3 4">Tuebingen</strain>
    </source>
</reference>
<dbReference type="AlphaFoldDB" id="R4GEN3"/>
<dbReference type="PaxDb" id="7955-ENSDARP00000126946"/>
<accession>R4GEN3</accession>
<dbReference type="PANTHER" id="PTHR38654:SF1">
    <property type="entry name" value="BUCKY BALL"/>
    <property type="match status" value="1"/>
</dbReference>
<dbReference type="RefSeq" id="XP_068080840.1">
    <property type="nucleotide sequence ID" value="XM_068224739.1"/>
</dbReference>
<proteinExistence type="predicted"/>
<dbReference type="PANTHER" id="PTHR38654">
    <property type="entry name" value="BUCKY BALL-RELATED"/>
    <property type="match status" value="1"/>
</dbReference>
<reference evidence="2" key="1">
    <citation type="journal article" date="2013" name="Nature">
        <title>The zebrafish reference genome sequence and its relationship to the human genome.</title>
        <authorList>
            <consortium name="Genome Reference Consortium Zebrafish"/>
            <person name="Howe K."/>
            <person name="Clark M.D."/>
            <person name="Torroja C.F."/>
            <person name="Torrance J."/>
            <person name="Berthelot C."/>
            <person name="Muffato M."/>
            <person name="Collins J.E."/>
            <person name="Humphray S."/>
            <person name="McLaren K."/>
            <person name="Matthews L."/>
            <person name="McLaren S."/>
            <person name="Sealy I."/>
            <person name="Caccamo M."/>
            <person name="Churcher C."/>
            <person name="Scott C."/>
            <person name="Barrett J.C."/>
            <person name="Koch R."/>
            <person name="Rauch G.J."/>
            <person name="White S."/>
            <person name="Chow W."/>
            <person name="Kilian B."/>
            <person name="Quintais L.T."/>
            <person name="Guerra-Assuncao J.A."/>
            <person name="Zhou Y."/>
            <person name="Gu Y."/>
            <person name="Yen J."/>
            <person name="Vogel J.H."/>
            <person name="Eyre T."/>
            <person name="Redmond S."/>
            <person name="Banerjee R."/>
            <person name="Chi J."/>
            <person name="Fu B."/>
            <person name="Langley E."/>
            <person name="Maguire S.F."/>
            <person name="Laird G.K."/>
            <person name="Lloyd D."/>
            <person name="Kenyon E."/>
            <person name="Donaldson S."/>
            <person name="Sehra H."/>
            <person name="Almeida-King J."/>
            <person name="Loveland J."/>
            <person name="Trevanion S."/>
            <person name="Jones M."/>
            <person name="Quail M."/>
            <person name="Willey D."/>
            <person name="Hunt A."/>
            <person name="Burton J."/>
            <person name="Sims S."/>
            <person name="McLay K."/>
            <person name="Plumb B."/>
            <person name="Davis J."/>
            <person name="Clee C."/>
            <person name="Oliver K."/>
            <person name="Clark R."/>
            <person name="Riddle C."/>
            <person name="Elliot D."/>
            <person name="Eliott D."/>
            <person name="Threadgold G."/>
            <person name="Harden G."/>
            <person name="Ware D."/>
            <person name="Begum S."/>
            <person name="Mortimore B."/>
            <person name="Mortimer B."/>
            <person name="Kerry G."/>
            <person name="Heath P."/>
            <person name="Phillimore B."/>
            <person name="Tracey A."/>
            <person name="Corby N."/>
            <person name="Dunn M."/>
            <person name="Johnson C."/>
            <person name="Wood J."/>
            <person name="Clark S."/>
            <person name="Pelan S."/>
            <person name="Griffiths G."/>
            <person name="Smith M."/>
            <person name="Glithero R."/>
            <person name="Howden P."/>
            <person name="Barker N."/>
            <person name="Lloyd C."/>
            <person name="Stevens C."/>
            <person name="Harley J."/>
            <person name="Holt K."/>
            <person name="Panagiotidis G."/>
            <person name="Lovell J."/>
            <person name="Beasley H."/>
            <person name="Henderson C."/>
            <person name="Gordon D."/>
            <person name="Auger K."/>
            <person name="Wright D."/>
            <person name="Collins J."/>
            <person name="Raisen C."/>
            <person name="Dyer L."/>
            <person name="Leung K."/>
            <person name="Robertson L."/>
            <person name="Ambridge K."/>
            <person name="Leongamornlert D."/>
            <person name="McGuire S."/>
            <person name="Gilderthorp R."/>
            <person name="Griffiths C."/>
            <person name="Manthravadi D."/>
            <person name="Nichol S."/>
            <person name="Barker G."/>
            <person name="Whitehead S."/>
            <person name="Kay M."/>
            <person name="Brown J."/>
            <person name="Murnane C."/>
            <person name="Gray E."/>
            <person name="Humphries M."/>
            <person name="Sycamore N."/>
            <person name="Barker D."/>
            <person name="Saunders D."/>
            <person name="Wallis J."/>
            <person name="Babbage A."/>
            <person name="Hammond S."/>
            <person name="Mashreghi-Mohammadi M."/>
            <person name="Barr L."/>
            <person name="Martin S."/>
            <person name="Wray P."/>
            <person name="Ellington A."/>
            <person name="Matthews N."/>
            <person name="Ellwood M."/>
            <person name="Woodmansey R."/>
            <person name="Clark G."/>
            <person name="Cooper J."/>
            <person name="Cooper J."/>
            <person name="Tromans A."/>
            <person name="Grafham D."/>
            <person name="Skuce C."/>
            <person name="Pandian R."/>
            <person name="Andrews R."/>
            <person name="Harrison E."/>
            <person name="Kimberley A."/>
            <person name="Garnett J."/>
            <person name="Fosker N."/>
            <person name="Hall R."/>
            <person name="Garner P."/>
            <person name="Kelly D."/>
            <person name="Bird C."/>
            <person name="Palmer S."/>
            <person name="Gehring I."/>
            <person name="Berger A."/>
            <person name="Dooley C.M."/>
            <person name="Ersan-Urun Z."/>
            <person name="Eser C."/>
            <person name="Geiger H."/>
            <person name="Geisler M."/>
            <person name="Karotki L."/>
            <person name="Kirn A."/>
            <person name="Konantz J."/>
            <person name="Konantz M."/>
            <person name="Oberlander M."/>
            <person name="Rudolph-Geiger S."/>
            <person name="Teucke M."/>
            <person name="Lanz C."/>
            <person name="Raddatz G."/>
            <person name="Osoegawa K."/>
            <person name="Zhu B."/>
            <person name="Rapp A."/>
            <person name="Widaa S."/>
            <person name="Langford C."/>
            <person name="Yang F."/>
            <person name="Schuster S.C."/>
            <person name="Carter N.P."/>
            <person name="Harrow J."/>
            <person name="Ning Z."/>
            <person name="Herrero J."/>
            <person name="Searle S.M."/>
            <person name="Enright A."/>
            <person name="Geisler R."/>
            <person name="Plasterk R.H."/>
            <person name="Lee C."/>
            <person name="Westerfield M."/>
            <person name="de Jong P.J."/>
            <person name="Zon L.I."/>
            <person name="Postlethwait J.H."/>
            <person name="Nusslein-Volhard C."/>
            <person name="Hubbard T.J."/>
            <person name="Roest Crollius H."/>
            <person name="Rogers J."/>
            <person name="Stemple D.L."/>
        </authorList>
    </citation>
    <scope>NUCLEOTIDE SEQUENCE [LARGE SCALE GENOMIC DNA]</scope>
    <source>
        <strain evidence="2">Tuebingen</strain>
    </source>
</reference>
<evidence type="ECO:0000313" key="2">
    <source>
        <dbReference type="Ensembl" id="ENSDARP00000126946"/>
    </source>
</evidence>
<dbReference type="InterPro" id="IPR053309">
    <property type="entry name" value="Balbiani_Body_Formation"/>
</dbReference>
<dbReference type="CTD" id="100537720"/>
<sequence>MAAISTHEPIGGLSGVLSEPLHAQAPLCAGPLPSRILHPDEQLQLNQQFYVPTVQPFMPYQFPTSSLCVPYSGFHGLGYSVMPLQLPSCVEVPGFITPQLQMLDYRRITPHVAPATAHRTRHSNFQNPVPLGPVMVNSEVQTEPICHSIGSHGPAARSDTCSESGRGTGCDSPVSTTPRSTENKSIACPEGVSVLTQNCNTSATETTDLSTVPKSEIIQAEQVQSKCGVLLSKHEIIQNKNNKMASYNKNDIMQCSLGSVQSSEDVVVCSYRSLAFREDKQRVEAGMLSYSRKHHLTSCTELNVLRTPSCTLKKISKPSKSVIAQCVKVKNNSETQFQTKDKDDGNSPNNNFKILRLPFDVQNHKLPCQLDASIWSVESLLPYVPSSEWLAENGLLTPQKTLSSLTKPSNVISKPYCVSVGKNLQSGPSAKYCVSPHQLEASIWSIDSLMPYVPSNEWMVENGFSTPQKGVSPQIKSSDGHSSTDGIPLRKNLQACGSTKYHGVSHQLEASIWSVDSLIPYVPPNELMVDNGFSTPQKSVSPQIKSSDGDFSTDGIPLRKNLQTCGSTKYHRVSHQLEASIWSVDSLMPYVPSNELMVDNGFSTPQKGISPQIKSSDGYSSTDGIPLKKNLQTCGSAKYHGVSHQLEASIWSVESLKPYVPSNGYMVDNGYLTSHQALSPPFKSSNVVSEPNQTSSDHFQVGERLQTCASAKLKGSIKSLEKRSPYRPSSSWLADFGNVYYYSKLPPVQQQSEILERWQPKVSLTTHLEPSFINLKKTRNQTPATGISDQKHCVSNKCKCKVKRSPRLSCVTLESKLPLCQSCRYDTKGKDSKKHSDCPGCKKEDYVEVKTFDKISNEGVLDAKNMALGNLLPECCGAARVELRQQTALTSPAQDKCGDLEWRLWEKKKDFMNQNKSQIWSLQKENAAKESMQASISVRRIENKESMLTRNRTRGEHVTGRE</sequence>
<reference evidence="2" key="2">
    <citation type="submission" date="2013-05" db="UniProtKB">
        <authorList>
            <consortium name="Ensembl"/>
        </authorList>
    </citation>
    <scope>IDENTIFICATION</scope>
    <source>
        <strain evidence="2">Tuebingen</strain>
    </source>
</reference>
<feature type="compositionally biased region" description="Polar residues" evidence="1">
    <location>
        <begin position="469"/>
        <end position="485"/>
    </location>
</feature>
<feature type="region of interest" description="Disordered" evidence="1">
    <location>
        <begin position="469"/>
        <end position="489"/>
    </location>
</feature>
<protein>
    <submittedName>
        <fullName evidence="2">Bucky ball 2-like</fullName>
    </submittedName>
    <submittedName>
        <fullName evidence="3 4">Uncharacterized protein buc2l</fullName>
    </submittedName>
</protein>
<dbReference type="HOGENOM" id="CLU_307353_0_0_1"/>
<accession>A0A8M1RSW8</accession>
<organism evidence="2">
    <name type="scientific">Danio rerio</name>
    <name type="common">Zebrafish</name>
    <name type="synonym">Brachydanio rerio</name>
    <dbReference type="NCBI Taxonomy" id="7955"/>
    <lineage>
        <taxon>Eukaryota</taxon>
        <taxon>Metazoa</taxon>
        <taxon>Chordata</taxon>
        <taxon>Craniata</taxon>
        <taxon>Vertebrata</taxon>
        <taxon>Euteleostomi</taxon>
        <taxon>Actinopterygii</taxon>
        <taxon>Neopterygii</taxon>
        <taxon>Teleostei</taxon>
        <taxon>Ostariophysi</taxon>
        <taxon>Cypriniformes</taxon>
        <taxon>Danionidae</taxon>
        <taxon>Danioninae</taxon>
        <taxon>Danio</taxon>
    </lineage>
</organism>
<dbReference type="OrthoDB" id="9946561at2759"/>
<gene>
    <name evidence="2 3 4 5" type="primary">buc2l</name>
</gene>
<dbReference type="Ensembl" id="ENSDART00000152742.2">
    <property type="protein sequence ID" value="ENSDARP00000126946.1"/>
    <property type="gene ID" value="ENSDARG00000096628.2"/>
</dbReference>
<dbReference type="AGR" id="ZFIN:ZDB-GENE-030131-6407"/>
<dbReference type="ZFIN" id="ZDB-GENE-030131-6407">
    <property type="gene designation" value="buc2l"/>
</dbReference>
<dbReference type="Bgee" id="ENSDARG00000096628">
    <property type="expression patterns" value="Expressed in ovary and 18 other cell types or tissues"/>
</dbReference>
<dbReference type="GeneTree" id="ENSGT00940000168188"/>
<evidence type="ECO:0000313" key="5">
    <source>
        <dbReference type="ZFIN" id="ZDB-GENE-030131-6407"/>
    </source>
</evidence>
<feature type="compositionally biased region" description="Polar residues" evidence="1">
    <location>
        <begin position="173"/>
        <end position="184"/>
    </location>
</feature>
<dbReference type="RefSeq" id="XP_003199627.1">
    <property type="nucleotide sequence ID" value="XM_003199579.6"/>
</dbReference>
<dbReference type="eggNOG" id="ENOG502SG38">
    <property type="taxonomic scope" value="Eukaryota"/>
</dbReference>
<evidence type="ECO:0000256" key="1">
    <source>
        <dbReference type="SAM" id="MobiDB-lite"/>
    </source>
</evidence>
<feature type="region of interest" description="Disordered" evidence="1">
    <location>
        <begin position="156"/>
        <end position="184"/>
    </location>
</feature>
<evidence type="ECO:0000313" key="3">
    <source>
        <dbReference type="RefSeq" id="XP_003199627.1"/>
    </source>
</evidence>
<dbReference type="EMBL" id="CU652698">
    <property type="status" value="NOT_ANNOTATED_CDS"/>
    <property type="molecule type" value="Genomic_DNA"/>
</dbReference>
<dbReference type="CD-CODE" id="DD98A56E">
    <property type="entry name" value="Balbiani body"/>
</dbReference>